<evidence type="ECO:0000313" key="5">
    <source>
        <dbReference type="Proteomes" id="UP000231282"/>
    </source>
</evidence>
<dbReference type="InterPro" id="IPR013783">
    <property type="entry name" value="Ig-like_fold"/>
</dbReference>
<keyword evidence="2" id="KW-1133">Transmembrane helix</keyword>
<dbReference type="Gene3D" id="2.60.40.10">
    <property type="entry name" value="Immunoglobulins"/>
    <property type="match status" value="2"/>
</dbReference>
<dbReference type="CDD" id="cd00063">
    <property type="entry name" value="FN3"/>
    <property type="match status" value="1"/>
</dbReference>
<name>A0A2H0WRD6_9BACT</name>
<dbReference type="InterPro" id="IPR036116">
    <property type="entry name" value="FN3_sf"/>
</dbReference>
<accession>A0A2H0WRD6</accession>
<dbReference type="PROSITE" id="PS50853">
    <property type="entry name" value="FN3"/>
    <property type="match status" value="1"/>
</dbReference>
<organism evidence="4 5">
    <name type="scientific">Candidatus Shapirobacteria bacterium CG09_land_8_20_14_0_10_38_17</name>
    <dbReference type="NCBI Taxonomy" id="1974884"/>
    <lineage>
        <taxon>Bacteria</taxon>
        <taxon>Candidatus Shapironibacteriota</taxon>
    </lineage>
</organism>
<feature type="transmembrane region" description="Helical" evidence="2">
    <location>
        <begin position="406"/>
        <end position="425"/>
    </location>
</feature>
<feature type="domain" description="Fibronectin type-III" evidence="3">
    <location>
        <begin position="40"/>
        <end position="134"/>
    </location>
</feature>
<dbReference type="InterPro" id="IPR044016">
    <property type="entry name" value="Big_13"/>
</dbReference>
<reference evidence="5" key="1">
    <citation type="submission" date="2017-09" db="EMBL/GenBank/DDBJ databases">
        <title>Depth-based differentiation of microbial function through sediment-hosted aquifers and enrichment of novel symbionts in the deep terrestrial subsurface.</title>
        <authorList>
            <person name="Probst A.J."/>
            <person name="Ladd B."/>
            <person name="Jarett J.K."/>
            <person name="Geller-Mcgrath D.E."/>
            <person name="Sieber C.M.K."/>
            <person name="Emerson J.B."/>
            <person name="Anantharaman K."/>
            <person name="Thomas B.C."/>
            <person name="Malmstrom R."/>
            <person name="Stieglmeier M."/>
            <person name="Klingl A."/>
            <person name="Woyke T."/>
            <person name="Ryan C.M."/>
            <person name="Banfield J.F."/>
        </authorList>
    </citation>
    <scope>NUCLEOTIDE SEQUENCE [LARGE SCALE GENOMIC DNA]</scope>
</reference>
<evidence type="ECO:0000256" key="2">
    <source>
        <dbReference type="SAM" id="Phobius"/>
    </source>
</evidence>
<protein>
    <recommendedName>
        <fullName evidence="3">Fibronectin type-III domain-containing protein</fullName>
    </recommendedName>
</protein>
<dbReference type="InterPro" id="IPR003961">
    <property type="entry name" value="FN3_dom"/>
</dbReference>
<sequence length="426" mass="46329">MKTKTIPTILGLLVTVVTTILGGYLIEKTKGPINVSAQEKPLSVKITNITNRSFVVSWYTQSPTLGYIKIDNNKLFWDQRDQGGSQPDNYFTHHIIVNDLQPKTQYSFTIFSGDKPYQDNSFKTQTAPLNSNPSPEADLAFGIILDQQKNPLPGVLVFLSIANATPLSSITNKSGNWSISLGTAYKKDLSGFITYDKNNQIIEITAVSTPNLSATAITNTGNDHPVPPITIGQSFDFSTKLSPSPKPSLHPSPTLSPTLPALQPVSISTPREGENLTDTKPEFRGLGPAQEKIHLKLKSPTTYAAEVMIEPDGTWSWTPPQNLEPGKHTLTLEYTDKNNQRQSLLHHFTVQAAETISPTPTPITPLPTRALTPTPTITLAPTSLPTTPFAQETTATPTAQIVTGNLTPLLLLAIFSISLITIAFII</sequence>
<gene>
    <name evidence="4" type="ORF">COT63_01235</name>
</gene>
<keyword evidence="2" id="KW-0472">Membrane</keyword>
<dbReference type="SUPFAM" id="SSF49265">
    <property type="entry name" value="Fibronectin type III"/>
    <property type="match status" value="1"/>
</dbReference>
<feature type="region of interest" description="Disordered" evidence="1">
    <location>
        <begin position="233"/>
        <end position="285"/>
    </location>
</feature>
<feature type="compositionally biased region" description="Low complexity" evidence="1">
    <location>
        <begin position="251"/>
        <end position="260"/>
    </location>
</feature>
<keyword evidence="2" id="KW-0812">Transmembrane</keyword>
<dbReference type="Pfam" id="PF00041">
    <property type="entry name" value="fn3"/>
    <property type="match status" value="1"/>
</dbReference>
<proteinExistence type="predicted"/>
<evidence type="ECO:0000313" key="4">
    <source>
        <dbReference type="EMBL" id="PIS15197.1"/>
    </source>
</evidence>
<comment type="caution">
    <text evidence="4">The sequence shown here is derived from an EMBL/GenBank/DDBJ whole genome shotgun (WGS) entry which is preliminary data.</text>
</comment>
<evidence type="ECO:0000256" key="1">
    <source>
        <dbReference type="SAM" id="MobiDB-lite"/>
    </source>
</evidence>
<feature type="compositionally biased region" description="Basic and acidic residues" evidence="1">
    <location>
        <begin position="271"/>
        <end position="283"/>
    </location>
</feature>
<evidence type="ECO:0000259" key="3">
    <source>
        <dbReference type="PROSITE" id="PS50853"/>
    </source>
</evidence>
<dbReference type="AlphaFoldDB" id="A0A2H0WRD6"/>
<dbReference type="EMBL" id="PEZH01000022">
    <property type="protein sequence ID" value="PIS15197.1"/>
    <property type="molecule type" value="Genomic_DNA"/>
</dbReference>
<dbReference type="Pfam" id="PF19077">
    <property type="entry name" value="Big_13"/>
    <property type="match status" value="1"/>
</dbReference>
<dbReference type="Proteomes" id="UP000231282">
    <property type="component" value="Unassembled WGS sequence"/>
</dbReference>